<dbReference type="AlphaFoldDB" id="A0A6C0EEF6"/>
<sequence length="76" mass="9074">MYFLWYQKIRFLYNDVQLKKQKKSQGLSYLYPHLYNLKLSTPSSYNNNIIVKTNATTNATTNVNTYVNKYIKNKLL</sequence>
<proteinExistence type="predicted"/>
<accession>A0A6C0EEF6</accession>
<organism evidence="1">
    <name type="scientific">viral metagenome</name>
    <dbReference type="NCBI Taxonomy" id="1070528"/>
    <lineage>
        <taxon>unclassified sequences</taxon>
        <taxon>metagenomes</taxon>
        <taxon>organismal metagenomes</taxon>
    </lineage>
</organism>
<dbReference type="EMBL" id="MN739824">
    <property type="protein sequence ID" value="QHT27566.1"/>
    <property type="molecule type" value="Genomic_DNA"/>
</dbReference>
<protein>
    <submittedName>
        <fullName evidence="1">Uncharacterized protein</fullName>
    </submittedName>
</protein>
<evidence type="ECO:0000313" key="1">
    <source>
        <dbReference type="EMBL" id="QHT27566.1"/>
    </source>
</evidence>
<reference evidence="1" key="1">
    <citation type="journal article" date="2020" name="Nature">
        <title>Giant virus diversity and host interactions through global metagenomics.</title>
        <authorList>
            <person name="Schulz F."/>
            <person name="Roux S."/>
            <person name="Paez-Espino D."/>
            <person name="Jungbluth S."/>
            <person name="Walsh D.A."/>
            <person name="Denef V.J."/>
            <person name="McMahon K.D."/>
            <person name="Konstantinidis K.T."/>
            <person name="Eloe-Fadrosh E.A."/>
            <person name="Kyrpides N.C."/>
            <person name="Woyke T."/>
        </authorList>
    </citation>
    <scope>NUCLEOTIDE SEQUENCE</scope>
    <source>
        <strain evidence="1">GVMAG-M-3300023179-33</strain>
    </source>
</reference>
<name>A0A6C0EEF6_9ZZZZ</name>